<reference evidence="1 2" key="1">
    <citation type="submission" date="2020-02" db="EMBL/GenBank/DDBJ databases">
        <title>Whole-genome analyses of novel actinobacteria.</title>
        <authorList>
            <person name="Sahin N."/>
            <person name="Gencbay T."/>
        </authorList>
    </citation>
    <scope>NUCLEOTIDE SEQUENCE [LARGE SCALE GENOMIC DNA]</scope>
    <source>
        <strain evidence="1 2">HC44</strain>
    </source>
</reference>
<comment type="caution">
    <text evidence="1">The sequence shown here is derived from an EMBL/GenBank/DDBJ whole genome shotgun (WGS) entry which is preliminary data.</text>
</comment>
<proteinExistence type="predicted"/>
<dbReference type="SUPFAM" id="SSF47781">
    <property type="entry name" value="RuvA domain 2-like"/>
    <property type="match status" value="1"/>
</dbReference>
<accession>A0A6G4V3T7</accession>
<organism evidence="1 2">
    <name type="scientific">Streptomyces scabichelini</name>
    <dbReference type="NCBI Taxonomy" id="2711217"/>
    <lineage>
        <taxon>Bacteria</taxon>
        <taxon>Bacillati</taxon>
        <taxon>Actinomycetota</taxon>
        <taxon>Actinomycetes</taxon>
        <taxon>Kitasatosporales</taxon>
        <taxon>Streptomycetaceae</taxon>
        <taxon>Streptomyces</taxon>
    </lineage>
</organism>
<dbReference type="Proteomes" id="UP000472335">
    <property type="component" value="Unassembled WGS sequence"/>
</dbReference>
<evidence type="ECO:0000313" key="1">
    <source>
        <dbReference type="EMBL" id="NGO08732.1"/>
    </source>
</evidence>
<dbReference type="EMBL" id="JAAKZY010000036">
    <property type="protein sequence ID" value="NGO08732.1"/>
    <property type="molecule type" value="Genomic_DNA"/>
</dbReference>
<sequence length="107" mass="12197">MARPHERRQRRAEARRILDRDPALARELRIGRPDLPRQFDDGGLVDINHVPVAILATLPGFTPELAERVARSRDEHHGFAFVQELEVYANLPGGLADELAERLVFLR</sequence>
<evidence type="ECO:0000313" key="2">
    <source>
        <dbReference type="Proteomes" id="UP000472335"/>
    </source>
</evidence>
<name>A0A6G4V3T7_9ACTN</name>
<keyword evidence="2" id="KW-1185">Reference proteome</keyword>
<dbReference type="InterPro" id="IPR010994">
    <property type="entry name" value="RuvA_2-like"/>
</dbReference>
<gene>
    <name evidence="1" type="ORF">G5C60_14235</name>
</gene>
<protein>
    <submittedName>
        <fullName evidence="1">Helix-hairpin-helix domain-containing protein</fullName>
    </submittedName>
</protein>
<dbReference type="Pfam" id="PF12836">
    <property type="entry name" value="HHH_3"/>
    <property type="match status" value="1"/>
</dbReference>
<dbReference type="AlphaFoldDB" id="A0A6G4V3T7"/>